<gene>
    <name evidence="2" type="ORF">JD108_15580</name>
    <name evidence="3" type="ORF">KDJ56_15525</name>
</gene>
<evidence type="ECO:0000313" key="4">
    <source>
        <dbReference type="Proteomes" id="UP000595847"/>
    </source>
</evidence>
<feature type="transmembrane region" description="Helical" evidence="1">
    <location>
        <begin position="138"/>
        <end position="161"/>
    </location>
</feature>
<dbReference type="Proteomes" id="UP000595847">
    <property type="component" value="Chromosome"/>
</dbReference>
<evidence type="ECO:0000313" key="3">
    <source>
        <dbReference type="EMBL" id="QUO40395.1"/>
    </source>
</evidence>
<reference evidence="2 4" key="1">
    <citation type="submission" date="2020-12" db="EMBL/GenBank/DDBJ databases">
        <title>strain FJAT-54423T represents a novel species of the genus Brevibacillus.</title>
        <authorList>
            <person name="Tang R."/>
        </authorList>
    </citation>
    <scope>NUCLEOTIDE SEQUENCE [LARGE SCALE GENOMIC DNA]</scope>
    <source>
        <strain evidence="2 4">FJAT-54423</strain>
    </source>
</reference>
<proteinExistence type="predicted"/>
<name>A0A7T5EIQ6_9BACL</name>
<organism evidence="2 4">
    <name type="scientific">Brevibacillus composti</name>
    <dbReference type="NCBI Taxonomy" id="2796470"/>
    <lineage>
        <taxon>Bacteria</taxon>
        <taxon>Bacillati</taxon>
        <taxon>Bacillota</taxon>
        <taxon>Bacilli</taxon>
        <taxon>Bacillales</taxon>
        <taxon>Paenibacillaceae</taxon>
        <taxon>Brevibacillus</taxon>
    </lineage>
</organism>
<dbReference type="Proteomes" id="UP000677234">
    <property type="component" value="Chromosome"/>
</dbReference>
<keyword evidence="5" id="KW-1185">Reference proteome</keyword>
<sequence>MTRREFMDELDSLLRELPDKERLDILADYTEHFLIGLERGKSEQEIAGSLGSPKALAREILAGYRIHQAQSNASVRNMTRAIVATVSLGFFNLAFVLGPLLALLGVLVALFVVAISLFLAPLGFLLQYGIPGVSHERLMLLFASMATCGLGGMLAIGMARFSGWLYRQFLRYLQFNVRMIRGK</sequence>
<evidence type="ECO:0000313" key="5">
    <source>
        <dbReference type="Proteomes" id="UP000677234"/>
    </source>
</evidence>
<keyword evidence="1" id="KW-0812">Transmembrane</keyword>
<dbReference type="EMBL" id="CP073708">
    <property type="protein sequence ID" value="QUO40395.1"/>
    <property type="molecule type" value="Genomic_DNA"/>
</dbReference>
<feature type="transmembrane region" description="Helical" evidence="1">
    <location>
        <begin position="107"/>
        <end position="126"/>
    </location>
</feature>
<keyword evidence="1" id="KW-1133">Transmembrane helix</keyword>
<reference evidence="3" key="2">
    <citation type="submission" date="2021-04" db="EMBL/GenBank/DDBJ databases">
        <title>Brevibacillus composti FJAT-54423, complete genome.</title>
        <authorList>
            <person name="Tang R."/>
        </authorList>
    </citation>
    <scope>NUCLEOTIDE SEQUENCE</scope>
    <source>
        <strain evidence="3">FJAT-54424</strain>
    </source>
</reference>
<dbReference type="EMBL" id="CP066308">
    <property type="protein sequence ID" value="QQE73314.1"/>
    <property type="molecule type" value="Genomic_DNA"/>
</dbReference>
<dbReference type="KEGG" id="bcop:JD108_15580"/>
<accession>A0A7T5EIQ6</accession>
<protein>
    <submittedName>
        <fullName evidence="2">DUF1700 domain-containing protein</fullName>
    </submittedName>
</protein>
<evidence type="ECO:0000313" key="2">
    <source>
        <dbReference type="EMBL" id="QQE73314.1"/>
    </source>
</evidence>
<keyword evidence="1" id="KW-0472">Membrane</keyword>
<dbReference type="Pfam" id="PF22564">
    <property type="entry name" value="HAAS"/>
    <property type="match status" value="1"/>
</dbReference>
<dbReference type="RefSeq" id="WP_198826940.1">
    <property type="nucleotide sequence ID" value="NZ_CP066308.1"/>
</dbReference>
<feature type="transmembrane region" description="Helical" evidence="1">
    <location>
        <begin position="81"/>
        <end position="101"/>
    </location>
</feature>
<evidence type="ECO:0000256" key="1">
    <source>
        <dbReference type="SAM" id="Phobius"/>
    </source>
</evidence>
<dbReference type="AlphaFoldDB" id="A0A7T5EIQ6"/>